<keyword evidence="1" id="KW-0812">Transmembrane</keyword>
<keyword evidence="1" id="KW-1133">Transmembrane helix</keyword>
<dbReference type="EMBL" id="LACH01000003">
    <property type="protein sequence ID" value="KJZ67268.1"/>
    <property type="molecule type" value="Genomic_DNA"/>
</dbReference>
<name>A0A0F4VEM4_PSEFL</name>
<keyword evidence="1" id="KW-0472">Membrane</keyword>
<gene>
    <name evidence="2" type="ORF">VD17_03140</name>
</gene>
<organism evidence="2 3">
    <name type="scientific">Pseudomonas fluorescens</name>
    <dbReference type="NCBI Taxonomy" id="294"/>
    <lineage>
        <taxon>Bacteria</taxon>
        <taxon>Pseudomonadati</taxon>
        <taxon>Pseudomonadota</taxon>
        <taxon>Gammaproteobacteria</taxon>
        <taxon>Pseudomonadales</taxon>
        <taxon>Pseudomonadaceae</taxon>
        <taxon>Pseudomonas</taxon>
    </lineage>
</organism>
<evidence type="ECO:0000313" key="3">
    <source>
        <dbReference type="Proteomes" id="UP000033400"/>
    </source>
</evidence>
<evidence type="ECO:0000256" key="1">
    <source>
        <dbReference type="SAM" id="Phobius"/>
    </source>
</evidence>
<dbReference type="AlphaFoldDB" id="A0A0F4VEM4"/>
<dbReference type="OrthoDB" id="6827663at2"/>
<feature type="transmembrane region" description="Helical" evidence="1">
    <location>
        <begin position="53"/>
        <end position="71"/>
    </location>
</feature>
<proteinExistence type="predicted"/>
<dbReference type="Proteomes" id="UP000033400">
    <property type="component" value="Unassembled WGS sequence"/>
</dbReference>
<accession>A0A0F4VEM4</accession>
<sequence>MLIWNDRKEKGLLGFAGASLALLITVKLHFALATPLLGTTFGNLISSEAFSEVLGDLLVGLISAYIFYLLIDLWPRAKRERSIQRLLNLLLTSVVDAYERTRVFGHETAIAVLDTSILKPQRLEQHIDAVRAARAPSVMFLKLKFAMETAHSRYSDFQGTLGMATELSPEHALAWLGVTDKIRLLAEAYGTQPLNPWVDNFGCKPTNEELIDEKVKENYDIYQNSMKDFESTLQLRVMEFFEEAKDWILMTKCSS</sequence>
<evidence type="ECO:0000313" key="2">
    <source>
        <dbReference type="EMBL" id="KJZ67268.1"/>
    </source>
</evidence>
<comment type="caution">
    <text evidence="2">The sequence shown here is derived from an EMBL/GenBank/DDBJ whole genome shotgun (WGS) entry which is preliminary data.</text>
</comment>
<dbReference type="PATRIC" id="fig|294.133.peg.2387"/>
<feature type="transmembrane region" description="Helical" evidence="1">
    <location>
        <begin position="12"/>
        <end position="33"/>
    </location>
</feature>
<protein>
    <submittedName>
        <fullName evidence="2">Uncharacterized protein</fullName>
    </submittedName>
</protein>
<reference evidence="2 3" key="1">
    <citation type="submission" date="2015-03" db="EMBL/GenBank/DDBJ databases">
        <title>Comparative genomics of Pseudomonas insights into diversity of traits involved in vanlence and defense.</title>
        <authorList>
            <person name="Qin Y."/>
        </authorList>
    </citation>
    <scope>NUCLEOTIDE SEQUENCE [LARGE SCALE GENOMIC DNA]</scope>
    <source>
        <strain evidence="2 3">H24</strain>
    </source>
</reference>